<dbReference type="PROSITE" id="PS50106">
    <property type="entry name" value="PDZ"/>
    <property type="match status" value="1"/>
</dbReference>
<evidence type="ECO:0000256" key="7">
    <source>
        <dbReference type="PIRSR" id="PIRSR611782-1"/>
    </source>
</evidence>
<dbReference type="PRINTS" id="PR00834">
    <property type="entry name" value="PROTEASES2C"/>
</dbReference>
<comment type="caution">
    <text evidence="11">The sequence shown here is derived from an EMBL/GenBank/DDBJ whole genome shotgun (WGS) entry which is preliminary data.</text>
</comment>
<dbReference type="PANTHER" id="PTHR22939">
    <property type="entry name" value="SERINE PROTEASE FAMILY S1C HTRA-RELATED"/>
    <property type="match status" value="1"/>
</dbReference>
<dbReference type="Proteomes" id="UP000195772">
    <property type="component" value="Unassembled WGS sequence"/>
</dbReference>
<dbReference type="InterPro" id="IPR011782">
    <property type="entry name" value="Pept_S1C_Do"/>
</dbReference>
<feature type="active site" description="Charge relay system" evidence="7">
    <location>
        <position position="238"/>
    </location>
</feature>
<dbReference type="OrthoDB" id="9758917at2"/>
<evidence type="ECO:0000256" key="8">
    <source>
        <dbReference type="PIRSR" id="PIRSR611782-2"/>
    </source>
</evidence>
<feature type="binding site" evidence="8">
    <location>
        <position position="161"/>
    </location>
    <ligand>
        <name>substrate</name>
    </ligand>
</feature>
<gene>
    <name evidence="11" type="ORF">B5G41_03345</name>
</gene>
<evidence type="ECO:0000256" key="3">
    <source>
        <dbReference type="ARBA" id="ARBA00022729"/>
    </source>
</evidence>
<dbReference type="InterPro" id="IPR009003">
    <property type="entry name" value="Peptidase_S1_PA"/>
</dbReference>
<evidence type="ECO:0000256" key="5">
    <source>
        <dbReference type="ARBA" id="ARBA00022801"/>
    </source>
</evidence>
<dbReference type="NCBIfam" id="TIGR02037">
    <property type="entry name" value="degP_htrA_DO"/>
    <property type="match status" value="1"/>
</dbReference>
<dbReference type="InterPro" id="IPR036034">
    <property type="entry name" value="PDZ_sf"/>
</dbReference>
<dbReference type="InterPro" id="IPR001940">
    <property type="entry name" value="Peptidase_S1C"/>
</dbReference>
<evidence type="ECO:0000256" key="2">
    <source>
        <dbReference type="ARBA" id="ARBA00022670"/>
    </source>
</evidence>
<feature type="signal peptide" evidence="9">
    <location>
        <begin position="1"/>
        <end position="17"/>
    </location>
</feature>
<keyword evidence="3 9" id="KW-0732">Signal</keyword>
<dbReference type="PANTHER" id="PTHR22939:SF129">
    <property type="entry name" value="SERINE PROTEASE HTRA2, MITOCHONDRIAL"/>
    <property type="match status" value="1"/>
</dbReference>
<feature type="active site" description="Charge relay system" evidence="7">
    <location>
        <position position="131"/>
    </location>
</feature>
<dbReference type="AlphaFoldDB" id="A0A1Y3R407"/>
<proteinExistence type="inferred from homology"/>
<keyword evidence="5" id="KW-0378">Hydrolase</keyword>
<evidence type="ECO:0000256" key="4">
    <source>
        <dbReference type="ARBA" id="ARBA00022737"/>
    </source>
</evidence>
<evidence type="ECO:0000313" key="11">
    <source>
        <dbReference type="EMBL" id="OUN04359.1"/>
    </source>
</evidence>
<dbReference type="eggNOG" id="COG0265">
    <property type="taxonomic scope" value="Bacteria"/>
</dbReference>
<dbReference type="Gene3D" id="2.40.10.120">
    <property type="match status" value="1"/>
</dbReference>
<evidence type="ECO:0000259" key="10">
    <source>
        <dbReference type="PROSITE" id="PS50106"/>
    </source>
</evidence>
<sequence>MKKAFLILGVVAVSAAAGGFTAWKVTAPREGSVQYIEREVERTPALGTHFTSYQAEQYPDLTYAAENAVKAVVNIEAVQQVEMPRRRGYDPFLEFFGIPQGYDEGPQFREQRAGGSGVIISEDGYVVTNNHVVDGASKLKVKLNDGRTFEAKLIGKDSATDLALLKIEASDLPTVPFGSSDALRLGEWVLAIGSPFDLQSTITAGIVSAKARNLGVIPNDFSIEAFIQTDAAVNPGNSGGALVNTHGELVGINTLIKSQTGSYVGYSFAIPESIVRKVVVDLKEYGIVQRALLGIRYGIVDQDFIDNMGEETGIKELGGAYVSSVVEGGSASEAGIRKGDVILDIDGVKINDNATLSEQIGRRRPNDKVKLSVKRDGKVKQIDVTLRNKAGKTELITKEDVDMVEVLGGKFADAGAKLCRELDIKGGVQVVGIKADGILARARVKQGFVITHINDRPVYSLSDMERLTDKVRSIDGIYPNGRAASYVLVE</sequence>
<keyword evidence="2 11" id="KW-0645">Protease</keyword>
<dbReference type="Pfam" id="PF13180">
    <property type="entry name" value="PDZ_2"/>
    <property type="match status" value="1"/>
</dbReference>
<evidence type="ECO:0000256" key="1">
    <source>
        <dbReference type="ARBA" id="ARBA00010541"/>
    </source>
</evidence>
<dbReference type="Pfam" id="PF13365">
    <property type="entry name" value="Trypsin_2"/>
    <property type="match status" value="1"/>
</dbReference>
<feature type="domain" description="PDZ" evidence="10">
    <location>
        <begin position="309"/>
        <end position="377"/>
    </location>
</feature>
<dbReference type="GO" id="GO:0006508">
    <property type="term" value="P:proteolysis"/>
    <property type="evidence" value="ECO:0007669"/>
    <property type="project" value="UniProtKB-KW"/>
</dbReference>
<dbReference type="RefSeq" id="WP_087401260.1">
    <property type="nucleotide sequence ID" value="NZ_BAAFKZ010000022.1"/>
</dbReference>
<protein>
    <submittedName>
        <fullName evidence="11">Serine protease MucD</fullName>
    </submittedName>
</protein>
<evidence type="ECO:0000256" key="6">
    <source>
        <dbReference type="ARBA" id="ARBA00022825"/>
    </source>
</evidence>
<keyword evidence="6" id="KW-0720">Serine protease</keyword>
<dbReference type="GO" id="GO:0004252">
    <property type="term" value="F:serine-type endopeptidase activity"/>
    <property type="evidence" value="ECO:0007669"/>
    <property type="project" value="InterPro"/>
</dbReference>
<evidence type="ECO:0000256" key="9">
    <source>
        <dbReference type="SAM" id="SignalP"/>
    </source>
</evidence>
<feature type="active site" description="Charge relay system" evidence="7">
    <location>
        <position position="161"/>
    </location>
</feature>
<name>A0A1Y3R407_9BACT</name>
<dbReference type="InterPro" id="IPR001478">
    <property type="entry name" value="PDZ"/>
</dbReference>
<dbReference type="EMBL" id="NFHB01000002">
    <property type="protein sequence ID" value="OUN04359.1"/>
    <property type="molecule type" value="Genomic_DNA"/>
</dbReference>
<reference evidence="12" key="1">
    <citation type="submission" date="2017-04" db="EMBL/GenBank/DDBJ databases">
        <title>Function of individual gut microbiota members based on whole genome sequencing of pure cultures obtained from chicken caecum.</title>
        <authorList>
            <person name="Medvecky M."/>
            <person name="Cejkova D."/>
            <person name="Polansky O."/>
            <person name="Karasova D."/>
            <person name="Kubasova T."/>
            <person name="Cizek A."/>
            <person name="Rychlik I."/>
        </authorList>
    </citation>
    <scope>NUCLEOTIDE SEQUENCE [LARGE SCALE GENOMIC DNA]</scope>
    <source>
        <strain evidence="12">An90</strain>
    </source>
</reference>
<accession>A0A1Y3R407</accession>
<feature type="chain" id="PRO_5012689193" evidence="9">
    <location>
        <begin position="18"/>
        <end position="490"/>
    </location>
</feature>
<keyword evidence="4" id="KW-0677">Repeat</keyword>
<dbReference type="SUPFAM" id="SSF50494">
    <property type="entry name" value="Trypsin-like serine proteases"/>
    <property type="match status" value="1"/>
</dbReference>
<comment type="similarity">
    <text evidence="1">Belongs to the peptidase S1C family.</text>
</comment>
<feature type="binding site" evidence="8">
    <location>
        <begin position="236"/>
        <end position="238"/>
    </location>
    <ligand>
        <name>substrate</name>
    </ligand>
</feature>
<organism evidence="11 12">
    <name type="scientific">Alistipes onderdonkii</name>
    <dbReference type="NCBI Taxonomy" id="328813"/>
    <lineage>
        <taxon>Bacteria</taxon>
        <taxon>Pseudomonadati</taxon>
        <taxon>Bacteroidota</taxon>
        <taxon>Bacteroidia</taxon>
        <taxon>Bacteroidales</taxon>
        <taxon>Rikenellaceae</taxon>
        <taxon>Alistipes</taxon>
    </lineage>
</organism>
<dbReference type="SMART" id="SM00228">
    <property type="entry name" value="PDZ"/>
    <property type="match status" value="2"/>
</dbReference>
<feature type="binding site" evidence="8">
    <location>
        <position position="131"/>
    </location>
    <ligand>
        <name>substrate</name>
    </ligand>
</feature>
<dbReference type="Gene3D" id="2.30.42.10">
    <property type="match status" value="2"/>
</dbReference>
<dbReference type="SUPFAM" id="SSF50156">
    <property type="entry name" value="PDZ domain-like"/>
    <property type="match status" value="2"/>
</dbReference>
<evidence type="ECO:0000313" key="12">
    <source>
        <dbReference type="Proteomes" id="UP000195772"/>
    </source>
</evidence>